<organism evidence="1 2">
    <name type="scientific">Suillus luteus UH-Slu-Lm8-n1</name>
    <dbReference type="NCBI Taxonomy" id="930992"/>
    <lineage>
        <taxon>Eukaryota</taxon>
        <taxon>Fungi</taxon>
        <taxon>Dikarya</taxon>
        <taxon>Basidiomycota</taxon>
        <taxon>Agaricomycotina</taxon>
        <taxon>Agaricomycetes</taxon>
        <taxon>Agaricomycetidae</taxon>
        <taxon>Boletales</taxon>
        <taxon>Suillineae</taxon>
        <taxon>Suillaceae</taxon>
        <taxon>Suillus</taxon>
    </lineage>
</organism>
<dbReference type="EMBL" id="KN835674">
    <property type="protein sequence ID" value="KIK35022.1"/>
    <property type="molecule type" value="Genomic_DNA"/>
</dbReference>
<reference evidence="1 2" key="1">
    <citation type="submission" date="2014-04" db="EMBL/GenBank/DDBJ databases">
        <authorList>
            <consortium name="DOE Joint Genome Institute"/>
            <person name="Kuo A."/>
            <person name="Ruytinx J."/>
            <person name="Rineau F."/>
            <person name="Colpaert J."/>
            <person name="Kohler A."/>
            <person name="Nagy L.G."/>
            <person name="Floudas D."/>
            <person name="Copeland A."/>
            <person name="Barry K.W."/>
            <person name="Cichocki N."/>
            <person name="Veneault-Fourrey C."/>
            <person name="LaButti K."/>
            <person name="Lindquist E.A."/>
            <person name="Lipzen A."/>
            <person name="Lundell T."/>
            <person name="Morin E."/>
            <person name="Murat C."/>
            <person name="Sun H."/>
            <person name="Tunlid A."/>
            <person name="Henrissat B."/>
            <person name="Grigoriev I.V."/>
            <person name="Hibbett D.S."/>
            <person name="Martin F."/>
            <person name="Nordberg H.P."/>
            <person name="Cantor M.N."/>
            <person name="Hua S.X."/>
        </authorList>
    </citation>
    <scope>NUCLEOTIDE SEQUENCE [LARGE SCALE GENOMIC DNA]</scope>
    <source>
        <strain evidence="1 2">UH-Slu-Lm8-n1</strain>
    </source>
</reference>
<evidence type="ECO:0000313" key="2">
    <source>
        <dbReference type="Proteomes" id="UP000054485"/>
    </source>
</evidence>
<keyword evidence="2" id="KW-1185">Reference proteome</keyword>
<accession>A0A0D0AL96</accession>
<feature type="non-terminal residue" evidence="1">
    <location>
        <position position="63"/>
    </location>
</feature>
<dbReference type="AlphaFoldDB" id="A0A0D0AL96"/>
<sequence length="63" mass="7421">MCTGHHMRNLFAIILTHCVPTSPNDLWNRFKDNLCDNLHHRLTQLLFNIADPSEEEVHDYGLY</sequence>
<proteinExistence type="predicted"/>
<dbReference type="HOGENOM" id="CLU_196976_0_0_1"/>
<gene>
    <name evidence="1" type="ORF">CY34DRAFT_28577</name>
</gene>
<evidence type="ECO:0000313" key="1">
    <source>
        <dbReference type="EMBL" id="KIK35022.1"/>
    </source>
</evidence>
<protein>
    <submittedName>
        <fullName evidence="1">Uncharacterized protein</fullName>
    </submittedName>
</protein>
<dbReference type="OrthoDB" id="1728974at2759"/>
<name>A0A0D0AL96_9AGAM</name>
<dbReference type="InParanoid" id="A0A0D0AL96"/>
<dbReference type="STRING" id="930992.A0A0D0AL96"/>
<reference evidence="2" key="2">
    <citation type="submission" date="2015-01" db="EMBL/GenBank/DDBJ databases">
        <title>Evolutionary Origins and Diversification of the Mycorrhizal Mutualists.</title>
        <authorList>
            <consortium name="DOE Joint Genome Institute"/>
            <consortium name="Mycorrhizal Genomics Consortium"/>
            <person name="Kohler A."/>
            <person name="Kuo A."/>
            <person name="Nagy L.G."/>
            <person name="Floudas D."/>
            <person name="Copeland A."/>
            <person name="Barry K.W."/>
            <person name="Cichocki N."/>
            <person name="Veneault-Fourrey C."/>
            <person name="LaButti K."/>
            <person name="Lindquist E.A."/>
            <person name="Lipzen A."/>
            <person name="Lundell T."/>
            <person name="Morin E."/>
            <person name="Murat C."/>
            <person name="Riley R."/>
            <person name="Ohm R."/>
            <person name="Sun H."/>
            <person name="Tunlid A."/>
            <person name="Henrissat B."/>
            <person name="Grigoriev I.V."/>
            <person name="Hibbett D.S."/>
            <person name="Martin F."/>
        </authorList>
    </citation>
    <scope>NUCLEOTIDE SEQUENCE [LARGE SCALE GENOMIC DNA]</scope>
    <source>
        <strain evidence="2">UH-Slu-Lm8-n1</strain>
    </source>
</reference>
<dbReference type="Proteomes" id="UP000054485">
    <property type="component" value="Unassembled WGS sequence"/>
</dbReference>